<feature type="transmembrane region" description="Helical" evidence="6">
    <location>
        <begin position="214"/>
        <end position="242"/>
    </location>
</feature>
<feature type="transmembrane region" description="Helical" evidence="6">
    <location>
        <begin position="185"/>
        <end position="208"/>
    </location>
</feature>
<dbReference type="OrthoDB" id="5761230at2"/>
<comment type="subcellular location">
    <subcellularLocation>
        <location evidence="1">Membrane</location>
        <topology evidence="1">Multi-pass membrane protein</topology>
    </subcellularLocation>
</comment>
<name>A0A432V3I4_9HYPH</name>
<feature type="transmembrane region" description="Helical" evidence="6">
    <location>
        <begin position="25"/>
        <end position="42"/>
    </location>
</feature>
<evidence type="ECO:0000256" key="1">
    <source>
        <dbReference type="ARBA" id="ARBA00004141"/>
    </source>
</evidence>
<sequence>MSLIVLFALLALTLAFAPNVLLVVFAGLLFGVFFGGGGDWLVRRIGIGRGWGIGLFVLLVVLGLAGVLFAFAPAAAEQFDELVEQLPAAVEDLRARLEDYAWGEELLRRARPEALMSDGGGGVATTAVMTTFGALGNFVIMLFIGLYVALDPDAYRRGLVSLLTPSARDDGDEVLRKATGSLKNWLVAQLMSMAVVGVLTWLGLWLVGVPLAPILGLIAALLAFIPNIGPIIAAAPAVLLALSDGPTTVWLVVGVYVGVQTLESYAITPLIQKERASLAPALVISVQLLMGVLFGGLGLALATPMAALGLTLVREVYVQRYLDREARTGKAAPAEKEGTDGG</sequence>
<evidence type="ECO:0000256" key="6">
    <source>
        <dbReference type="SAM" id="Phobius"/>
    </source>
</evidence>
<proteinExistence type="inferred from homology"/>
<feature type="transmembrane region" description="Helical" evidence="6">
    <location>
        <begin position="249"/>
        <end position="268"/>
    </location>
</feature>
<evidence type="ECO:0000313" key="7">
    <source>
        <dbReference type="EMBL" id="RUM96773.1"/>
    </source>
</evidence>
<feature type="transmembrane region" description="Helical" evidence="6">
    <location>
        <begin position="54"/>
        <end position="76"/>
    </location>
</feature>
<dbReference type="InterPro" id="IPR002549">
    <property type="entry name" value="AI-2E-like"/>
</dbReference>
<evidence type="ECO:0000256" key="3">
    <source>
        <dbReference type="ARBA" id="ARBA00022692"/>
    </source>
</evidence>
<dbReference type="PANTHER" id="PTHR21716">
    <property type="entry name" value="TRANSMEMBRANE PROTEIN"/>
    <property type="match status" value="1"/>
</dbReference>
<keyword evidence="8" id="KW-1185">Reference proteome</keyword>
<dbReference type="Pfam" id="PF01594">
    <property type="entry name" value="AI-2E_transport"/>
    <property type="match status" value="1"/>
</dbReference>
<keyword evidence="4 6" id="KW-1133">Transmembrane helix</keyword>
<evidence type="ECO:0000256" key="4">
    <source>
        <dbReference type="ARBA" id="ARBA00022989"/>
    </source>
</evidence>
<dbReference type="EMBL" id="RKST01000016">
    <property type="protein sequence ID" value="RUM96773.1"/>
    <property type="molecule type" value="Genomic_DNA"/>
</dbReference>
<protein>
    <submittedName>
        <fullName evidence="7">AI-2E family transporter</fullName>
    </submittedName>
</protein>
<dbReference type="GO" id="GO:0016020">
    <property type="term" value="C:membrane"/>
    <property type="evidence" value="ECO:0007669"/>
    <property type="project" value="UniProtKB-SubCell"/>
</dbReference>
<feature type="transmembrane region" description="Helical" evidence="6">
    <location>
        <begin position="127"/>
        <end position="150"/>
    </location>
</feature>
<comment type="similarity">
    <text evidence="2">Belongs to the autoinducer-2 exporter (AI-2E) (TC 2.A.86) family.</text>
</comment>
<keyword evidence="3 6" id="KW-0812">Transmembrane</keyword>
<evidence type="ECO:0000256" key="2">
    <source>
        <dbReference type="ARBA" id="ARBA00009773"/>
    </source>
</evidence>
<feature type="transmembrane region" description="Helical" evidence="6">
    <location>
        <begin position="288"/>
        <end position="313"/>
    </location>
</feature>
<evidence type="ECO:0000256" key="5">
    <source>
        <dbReference type="ARBA" id="ARBA00023136"/>
    </source>
</evidence>
<dbReference type="RefSeq" id="WP_128627576.1">
    <property type="nucleotide sequence ID" value="NZ_RKST01000016.1"/>
</dbReference>
<accession>A0A432V3I4</accession>
<dbReference type="GO" id="GO:0055085">
    <property type="term" value="P:transmembrane transport"/>
    <property type="evidence" value="ECO:0007669"/>
    <property type="project" value="TreeGrafter"/>
</dbReference>
<organism evidence="7 8">
    <name type="scientific">Borborobacter arsenicus</name>
    <dbReference type="NCBI Taxonomy" id="1851146"/>
    <lineage>
        <taxon>Bacteria</taxon>
        <taxon>Pseudomonadati</taxon>
        <taxon>Pseudomonadota</taxon>
        <taxon>Alphaproteobacteria</taxon>
        <taxon>Hyphomicrobiales</taxon>
        <taxon>Phyllobacteriaceae</taxon>
        <taxon>Borborobacter</taxon>
    </lineage>
</organism>
<dbReference type="Proteomes" id="UP000281647">
    <property type="component" value="Unassembled WGS sequence"/>
</dbReference>
<comment type="caution">
    <text evidence="7">The sequence shown here is derived from an EMBL/GenBank/DDBJ whole genome shotgun (WGS) entry which is preliminary data.</text>
</comment>
<gene>
    <name evidence="7" type="ORF">EET67_16200</name>
</gene>
<dbReference type="PANTHER" id="PTHR21716:SF62">
    <property type="entry name" value="TRANSPORT PROTEIN YDBI-RELATED"/>
    <property type="match status" value="1"/>
</dbReference>
<dbReference type="AlphaFoldDB" id="A0A432V3I4"/>
<keyword evidence="5 6" id="KW-0472">Membrane</keyword>
<evidence type="ECO:0000313" key="8">
    <source>
        <dbReference type="Proteomes" id="UP000281647"/>
    </source>
</evidence>
<reference evidence="7 8" key="1">
    <citation type="submission" date="2018-11" db="EMBL/GenBank/DDBJ databases">
        <title>Pseudaminobacter arsenicus sp. nov., an arsenic-resistant bacterium isolated from arsenic-rich aquifers.</title>
        <authorList>
            <person name="Mu Y."/>
        </authorList>
    </citation>
    <scope>NUCLEOTIDE SEQUENCE [LARGE SCALE GENOMIC DNA]</scope>
    <source>
        <strain evidence="7 8">CB3</strain>
    </source>
</reference>